<name>A0A7X0JW86_9GAMM</name>
<dbReference type="SMART" id="SM00450">
    <property type="entry name" value="RHOD"/>
    <property type="match status" value="1"/>
</dbReference>
<organism evidence="2 3">
    <name type="scientific">Pseudoteredinibacter isoporae</name>
    <dbReference type="NCBI Taxonomy" id="570281"/>
    <lineage>
        <taxon>Bacteria</taxon>
        <taxon>Pseudomonadati</taxon>
        <taxon>Pseudomonadota</taxon>
        <taxon>Gammaproteobacteria</taxon>
        <taxon>Cellvibrionales</taxon>
        <taxon>Cellvibrionaceae</taxon>
        <taxon>Pseudoteredinibacter</taxon>
    </lineage>
</organism>
<comment type="caution">
    <text evidence="2">The sequence shown here is derived from an EMBL/GenBank/DDBJ whole genome shotgun (WGS) entry which is preliminary data.</text>
</comment>
<dbReference type="InterPro" id="IPR036873">
    <property type="entry name" value="Rhodanese-like_dom_sf"/>
</dbReference>
<dbReference type="InterPro" id="IPR050229">
    <property type="entry name" value="GlpE_sulfurtransferase"/>
</dbReference>
<dbReference type="Proteomes" id="UP000528457">
    <property type="component" value="Unassembled WGS sequence"/>
</dbReference>
<gene>
    <name evidence="2" type="ORF">HNR48_003694</name>
</gene>
<evidence type="ECO:0000313" key="2">
    <source>
        <dbReference type="EMBL" id="MBB6523392.1"/>
    </source>
</evidence>
<dbReference type="PANTHER" id="PTHR43031">
    <property type="entry name" value="FAD-DEPENDENT OXIDOREDUCTASE"/>
    <property type="match status" value="1"/>
</dbReference>
<sequence>MLRPIPEIISEAREDLRCLSAEDAFAEQSTNQGLITDVREPAEVAEKPAPNSINIPRGVLEMKLSDSHPDPAQTLYIHCASGARATLAAEQLRRLGYQNVTVITCAIDELRKGQGEA</sequence>
<dbReference type="Gene3D" id="3.40.250.10">
    <property type="entry name" value="Rhodanese-like domain"/>
    <property type="match status" value="1"/>
</dbReference>
<protein>
    <submittedName>
        <fullName evidence="2">Rhodanese-related sulfurtransferase</fullName>
    </submittedName>
</protein>
<dbReference type="InterPro" id="IPR001763">
    <property type="entry name" value="Rhodanese-like_dom"/>
</dbReference>
<dbReference type="Pfam" id="PF00581">
    <property type="entry name" value="Rhodanese"/>
    <property type="match status" value="1"/>
</dbReference>
<dbReference type="PANTHER" id="PTHR43031:SF16">
    <property type="entry name" value="OXIDOREDUCTASE"/>
    <property type="match status" value="1"/>
</dbReference>
<keyword evidence="3" id="KW-1185">Reference proteome</keyword>
<proteinExistence type="predicted"/>
<dbReference type="EMBL" id="JACHHT010000003">
    <property type="protein sequence ID" value="MBB6523392.1"/>
    <property type="molecule type" value="Genomic_DNA"/>
</dbReference>
<dbReference type="InParanoid" id="A0A7X0JW86"/>
<dbReference type="PROSITE" id="PS50206">
    <property type="entry name" value="RHODANESE_3"/>
    <property type="match status" value="1"/>
</dbReference>
<evidence type="ECO:0000259" key="1">
    <source>
        <dbReference type="PROSITE" id="PS50206"/>
    </source>
</evidence>
<dbReference type="SUPFAM" id="SSF52821">
    <property type="entry name" value="Rhodanese/Cell cycle control phosphatase"/>
    <property type="match status" value="1"/>
</dbReference>
<evidence type="ECO:0000313" key="3">
    <source>
        <dbReference type="Proteomes" id="UP000528457"/>
    </source>
</evidence>
<accession>A0A7X0JW86</accession>
<dbReference type="CDD" id="cd00158">
    <property type="entry name" value="RHOD"/>
    <property type="match status" value="1"/>
</dbReference>
<reference evidence="2 3" key="1">
    <citation type="submission" date="2020-08" db="EMBL/GenBank/DDBJ databases">
        <title>Genomic Encyclopedia of Type Strains, Phase IV (KMG-IV): sequencing the most valuable type-strain genomes for metagenomic binning, comparative biology and taxonomic classification.</title>
        <authorList>
            <person name="Goeker M."/>
        </authorList>
    </citation>
    <scope>NUCLEOTIDE SEQUENCE [LARGE SCALE GENOMIC DNA]</scope>
    <source>
        <strain evidence="2 3">DSM 22368</strain>
    </source>
</reference>
<feature type="domain" description="Rhodanese" evidence="1">
    <location>
        <begin position="29"/>
        <end position="115"/>
    </location>
</feature>
<dbReference type="RefSeq" id="WP_166847999.1">
    <property type="nucleotide sequence ID" value="NZ_JAAONY010000003.1"/>
</dbReference>
<keyword evidence="2" id="KW-0808">Transferase</keyword>
<dbReference type="AlphaFoldDB" id="A0A7X0JW86"/>
<dbReference type="GO" id="GO:0016740">
    <property type="term" value="F:transferase activity"/>
    <property type="evidence" value="ECO:0007669"/>
    <property type="project" value="UniProtKB-KW"/>
</dbReference>